<feature type="domain" description="Virulence-associated protein E-like" evidence="2">
    <location>
        <begin position="466"/>
        <end position="686"/>
    </location>
</feature>
<proteinExistence type="predicted"/>
<protein>
    <submittedName>
        <fullName evidence="4">Archaeal primase DnaG/twinkle, TOPRIM domain</fullName>
    </submittedName>
</protein>
<organism evidence="4">
    <name type="scientific">uncultured Caudovirales phage</name>
    <dbReference type="NCBI Taxonomy" id="2100421"/>
    <lineage>
        <taxon>Viruses</taxon>
        <taxon>Duplodnaviria</taxon>
        <taxon>Heunggongvirae</taxon>
        <taxon>Uroviricota</taxon>
        <taxon>Caudoviricetes</taxon>
        <taxon>Peduoviridae</taxon>
        <taxon>Maltschvirus</taxon>
        <taxon>Maltschvirus maltsch</taxon>
    </lineage>
</organism>
<dbReference type="InterPro" id="IPR006171">
    <property type="entry name" value="TOPRIM_dom"/>
</dbReference>
<dbReference type="CDD" id="cd01029">
    <property type="entry name" value="TOPRIM_primases"/>
    <property type="match status" value="1"/>
</dbReference>
<feature type="compositionally biased region" description="Low complexity" evidence="1">
    <location>
        <begin position="323"/>
        <end position="332"/>
    </location>
</feature>
<sequence>MNHTEAFRDAIAAAGLTPPNEIIGDGVIHRFSSNGRPRDEGGWYKFFDDDRPAGVFGCWRTDISVTWKSDAPRTEFTPEQKAAWKQRMQQVEAERLAERQQVTEQAAITAAEMWSQARPADHDYLLRKKIPCLGARVLGGELLIPMKHSAKELVGLQRIMQDGGKFFIKGSPLAGAYCTLGTPSASGTVVICEGYATGVSIHLATGWCVVVAFNAGNLSAVSGKICKALPTARVIIGADDDVFTDGNPGMTAAAATGLPICRPSWTGDRGRGTDFNDLHVSEGIDAVLACFQDPATLGTSGAVSDKQPIRPASDGGGQPPENSGSSGLAASFSGADAVVQDEPARPVILPGSGSDVEKIASLALVDYHTWLADTNDKGKPLSTIENVAEVCRRLGVIVRYNVISKEEEILVPDCAFSLDNKQNASLAWLISECAKFRMPVDRVPDFITYLGDQNLYNPVARWVLSTPWDGEDRLSQLIATVHAKDEANDERISSMKRSFMTRWMISAIAGAFRPNGVSAHGVLVFQGAQYVGKTKWFKQLVPQHLDLLKDGMLLRPDDRDSVMKCVSNWLVELGEIDATFRKSDVAALKSFLTSDRDVLRRAYARKESTFARRTVFFASVNPKNYLHDETGNRRYWTIECEQLDHSHGIDMQQCWAQVHSLWEAGETWFLQPDEMELLNEHNKDFEVIDPIEELITNGLRWRDGQVDWNWRSATDVLASLGRVNSTKSDVTKAGTIIRNMNGGKAKRHGQSRLLHVPDTYRTPL</sequence>
<dbReference type="InterPro" id="IPR007936">
    <property type="entry name" value="VapE-like_dom"/>
</dbReference>
<dbReference type="Pfam" id="PF13362">
    <property type="entry name" value="Toprim_3"/>
    <property type="match status" value="1"/>
</dbReference>
<feature type="domain" description="Toprim" evidence="3">
    <location>
        <begin position="189"/>
        <end position="285"/>
    </location>
</feature>
<dbReference type="PANTHER" id="PTHR34985:SF1">
    <property type="entry name" value="SLR0554 PROTEIN"/>
    <property type="match status" value="1"/>
</dbReference>
<dbReference type="EMBL" id="LR797294">
    <property type="protein sequence ID" value="CAB4200501.1"/>
    <property type="molecule type" value="Genomic_DNA"/>
</dbReference>
<evidence type="ECO:0000259" key="3">
    <source>
        <dbReference type="Pfam" id="PF13362"/>
    </source>
</evidence>
<evidence type="ECO:0000256" key="1">
    <source>
        <dbReference type="SAM" id="MobiDB-lite"/>
    </source>
</evidence>
<reference evidence="4" key="1">
    <citation type="submission" date="2020-05" db="EMBL/GenBank/DDBJ databases">
        <authorList>
            <person name="Chiriac C."/>
            <person name="Salcher M."/>
            <person name="Ghai R."/>
            <person name="Kavagutti S V."/>
        </authorList>
    </citation>
    <scope>NUCLEOTIDE SEQUENCE</scope>
</reference>
<dbReference type="Pfam" id="PF05272">
    <property type="entry name" value="VapE-like_dom"/>
    <property type="match status" value="1"/>
</dbReference>
<evidence type="ECO:0000313" key="4">
    <source>
        <dbReference type="EMBL" id="CAB4200501.1"/>
    </source>
</evidence>
<dbReference type="InterPro" id="IPR034154">
    <property type="entry name" value="TOPRIM_DnaG/twinkle"/>
</dbReference>
<accession>A0A6J5S0V0</accession>
<dbReference type="PANTHER" id="PTHR34985">
    <property type="entry name" value="SLR0554 PROTEIN"/>
    <property type="match status" value="1"/>
</dbReference>
<feature type="region of interest" description="Disordered" evidence="1">
    <location>
        <begin position="299"/>
        <end position="332"/>
    </location>
</feature>
<evidence type="ECO:0000259" key="2">
    <source>
        <dbReference type="Pfam" id="PF05272"/>
    </source>
</evidence>
<name>A0A6J5S0V0_9CAUD</name>
<gene>
    <name evidence="4" type="ORF">UFOVP1356_45</name>
</gene>